<dbReference type="InterPro" id="IPR050271">
    <property type="entry name" value="UDP-glycosyltransferase"/>
</dbReference>
<keyword evidence="5" id="KW-1185">Reference proteome</keyword>
<dbReference type="PANTHER" id="PTHR48043:SF145">
    <property type="entry name" value="FI06409P-RELATED"/>
    <property type="match status" value="1"/>
</dbReference>
<feature type="domain" description="Erythromycin biosynthesis protein CIII-like C-terminal" evidence="3">
    <location>
        <begin position="253"/>
        <end position="367"/>
    </location>
</feature>
<keyword evidence="2" id="KW-0808">Transferase</keyword>
<reference evidence="4 5" key="1">
    <citation type="submission" date="2021-01" db="EMBL/GenBank/DDBJ databases">
        <title>Whole genome shotgun sequence of Plantactinospora endophytica NBRC 110450.</title>
        <authorList>
            <person name="Komaki H."/>
            <person name="Tamura T."/>
        </authorList>
    </citation>
    <scope>NUCLEOTIDE SEQUENCE [LARGE SCALE GENOMIC DNA]</scope>
    <source>
        <strain evidence="4 5">NBRC 110450</strain>
    </source>
</reference>
<evidence type="ECO:0000256" key="2">
    <source>
        <dbReference type="ARBA" id="ARBA00022679"/>
    </source>
</evidence>
<dbReference type="PANTHER" id="PTHR48043">
    <property type="entry name" value="EG:EG0003.4 PROTEIN-RELATED"/>
    <property type="match status" value="1"/>
</dbReference>
<name>A0ABQ4DV23_9ACTN</name>
<dbReference type="SUPFAM" id="SSF53756">
    <property type="entry name" value="UDP-Glycosyltransferase/glycogen phosphorylase"/>
    <property type="match status" value="1"/>
</dbReference>
<gene>
    <name evidence="4" type="ORF">Pen02_12260</name>
</gene>
<dbReference type="EMBL" id="BONW01000004">
    <property type="protein sequence ID" value="GIG86290.1"/>
    <property type="molecule type" value="Genomic_DNA"/>
</dbReference>
<protein>
    <submittedName>
        <fullName evidence="4">Oleandomycin glycosyltransferase</fullName>
    </submittedName>
</protein>
<evidence type="ECO:0000256" key="1">
    <source>
        <dbReference type="ARBA" id="ARBA00022676"/>
    </source>
</evidence>
<comment type="caution">
    <text evidence="4">The sequence shown here is derived from an EMBL/GenBank/DDBJ whole genome shotgun (WGS) entry which is preliminary data.</text>
</comment>
<dbReference type="Pfam" id="PF06722">
    <property type="entry name" value="EryCIII-like_C"/>
    <property type="match status" value="1"/>
</dbReference>
<dbReference type="Proteomes" id="UP000646749">
    <property type="component" value="Unassembled WGS sequence"/>
</dbReference>
<evidence type="ECO:0000259" key="3">
    <source>
        <dbReference type="Pfam" id="PF06722"/>
    </source>
</evidence>
<dbReference type="InterPro" id="IPR010610">
    <property type="entry name" value="EryCIII-like_C"/>
</dbReference>
<sequence length="398" mass="43592">MARYLFLPFPMHGHVNPLIPLVTKLIARGEKVFVAISQPYAEAFREAGCDVTELDIVVPTTFPENPTDEQRKHMRQLGVAMIRQRPRIVEELHRNWESWRPDVVVADLSARWGAKAARKTGARLASFCPSYALSEQMVLESSRRRHGPLVTTVLHRLGLLRKLHPALQDRAELALVNTPAAVQPARETFDDRFRFVGPLLRDTSGYGSKDDLPWDRIDKGPTLFVSPGTLWGGSPRFFRGIADAFAGSKWTVVMATAHVDPAELGELPENVIASRYIPQTLVLPRSDVFVTRTGMNSAMEAVVRGIPLISVPRAFDQKAIAARLAELGVGITIQSTADGAEFREAADRLLGDESVRAALARLNESIGRSDPAADAADALQELAATSSRPSRARAGSPG</sequence>
<dbReference type="InterPro" id="IPR002213">
    <property type="entry name" value="UDP_glucos_trans"/>
</dbReference>
<accession>A0ABQ4DV23</accession>
<keyword evidence="1" id="KW-0328">Glycosyltransferase</keyword>
<dbReference type="CDD" id="cd03784">
    <property type="entry name" value="GT1_Gtf-like"/>
    <property type="match status" value="1"/>
</dbReference>
<dbReference type="Gene3D" id="3.40.50.2000">
    <property type="entry name" value="Glycogen Phosphorylase B"/>
    <property type="match status" value="2"/>
</dbReference>
<organism evidence="4 5">
    <name type="scientific">Plantactinospora endophytica</name>
    <dbReference type="NCBI Taxonomy" id="673535"/>
    <lineage>
        <taxon>Bacteria</taxon>
        <taxon>Bacillati</taxon>
        <taxon>Actinomycetota</taxon>
        <taxon>Actinomycetes</taxon>
        <taxon>Micromonosporales</taxon>
        <taxon>Micromonosporaceae</taxon>
        <taxon>Plantactinospora</taxon>
    </lineage>
</organism>
<proteinExistence type="predicted"/>
<evidence type="ECO:0000313" key="4">
    <source>
        <dbReference type="EMBL" id="GIG86290.1"/>
    </source>
</evidence>
<evidence type="ECO:0000313" key="5">
    <source>
        <dbReference type="Proteomes" id="UP000646749"/>
    </source>
</evidence>